<dbReference type="InterPro" id="IPR025680">
    <property type="entry name" value="DddI"/>
</dbReference>
<gene>
    <name evidence="1" type="ORF">FB475_1769</name>
</gene>
<dbReference type="Pfam" id="PF14430">
    <property type="entry name" value="Imm1"/>
    <property type="match status" value="1"/>
</dbReference>
<accession>A0A542EQM2</accession>
<proteinExistence type="predicted"/>
<evidence type="ECO:0000313" key="2">
    <source>
        <dbReference type="Proteomes" id="UP000316298"/>
    </source>
</evidence>
<dbReference type="EMBL" id="VFMM01000001">
    <property type="protein sequence ID" value="TQJ17643.1"/>
    <property type="molecule type" value="Genomic_DNA"/>
</dbReference>
<comment type="caution">
    <text evidence="1">The sequence shown here is derived from an EMBL/GenBank/DDBJ whole genome shotgun (WGS) entry which is preliminary data.</text>
</comment>
<organism evidence="1 2">
    <name type="scientific">Kribbella jejuensis</name>
    <dbReference type="NCBI Taxonomy" id="236068"/>
    <lineage>
        <taxon>Bacteria</taxon>
        <taxon>Bacillati</taxon>
        <taxon>Actinomycetota</taxon>
        <taxon>Actinomycetes</taxon>
        <taxon>Propionibacteriales</taxon>
        <taxon>Kribbellaceae</taxon>
        <taxon>Kribbella</taxon>
    </lineage>
</organism>
<name>A0A542EQM2_9ACTN</name>
<sequence length="159" mass="17591">MTPEMSSTITASYRSKDGTMKLATESDVSRFLARMLKEAVIDHDNTCAWLYIDGRPVDEDGIADHEMRVGVIPNFPESDPDNKHTVRSSAWTLGFTDVRGSMYVKGRDSGLEEVPLFTQGHDESFPGDSLIDGDVVKNAILDALRTGERPTNVAWSPTR</sequence>
<keyword evidence="2" id="KW-1185">Reference proteome</keyword>
<reference evidence="1 2" key="1">
    <citation type="submission" date="2019-06" db="EMBL/GenBank/DDBJ databases">
        <title>Sequencing the genomes of 1000 actinobacteria strains.</title>
        <authorList>
            <person name="Klenk H.-P."/>
        </authorList>
    </citation>
    <scope>NUCLEOTIDE SEQUENCE [LARGE SCALE GENOMIC DNA]</scope>
    <source>
        <strain evidence="1 2">DSM 17305</strain>
    </source>
</reference>
<evidence type="ECO:0000313" key="1">
    <source>
        <dbReference type="EMBL" id="TQJ17643.1"/>
    </source>
</evidence>
<protein>
    <submittedName>
        <fullName evidence="1">Immunity protein Imm1 of predicted polymorphic toxin system</fullName>
    </submittedName>
</protein>
<dbReference type="AlphaFoldDB" id="A0A542EQM2"/>
<dbReference type="Proteomes" id="UP000316298">
    <property type="component" value="Unassembled WGS sequence"/>
</dbReference>